<dbReference type="InterPro" id="IPR052359">
    <property type="entry name" value="HTH-type_reg/antitoxin"/>
</dbReference>
<dbReference type="SUPFAM" id="SSF47413">
    <property type="entry name" value="lambda repressor-like DNA-binding domains"/>
    <property type="match status" value="1"/>
</dbReference>
<dbReference type="PROSITE" id="PS50943">
    <property type="entry name" value="HTH_CROC1"/>
    <property type="match status" value="1"/>
</dbReference>
<evidence type="ECO:0000313" key="6">
    <source>
        <dbReference type="Proteomes" id="UP000001844"/>
    </source>
</evidence>
<dbReference type="InterPro" id="IPR001387">
    <property type="entry name" value="Cro/C1-type_HTH"/>
</dbReference>
<dbReference type="Proteomes" id="UP000001844">
    <property type="component" value="Chromosome"/>
</dbReference>
<protein>
    <submittedName>
        <fullName evidence="5">Helix-turn-helix domain protein</fullName>
    </submittedName>
</protein>
<evidence type="ECO:0000313" key="5">
    <source>
        <dbReference type="EMBL" id="ADE13445.1"/>
    </source>
</evidence>
<dbReference type="CDD" id="cd00093">
    <property type="entry name" value="HTH_XRE"/>
    <property type="match status" value="1"/>
</dbReference>
<dbReference type="PANTHER" id="PTHR36511">
    <property type="entry name" value="MERR FAMILY BACTERIAL REGULATORY PROTEIN"/>
    <property type="match status" value="1"/>
</dbReference>
<reference evidence="6" key="1">
    <citation type="submission" date="2010-04" db="EMBL/GenBank/DDBJ databases">
        <title>Complete genome sequence of Nitrosococcus halophilus Nc4, a salt-adapted, aerobic obligate ammonia-oxidizing sulfur purple bacterium.</title>
        <authorList>
            <consortium name="US DOE Joint Genome Institute"/>
            <person name="Campbell M.A."/>
            <person name="Malfatti S.A."/>
            <person name="Chain P.S.G."/>
            <person name="Heidelberg J.F."/>
            <person name="Ward B.B."/>
            <person name="Klotz M.G."/>
        </authorList>
    </citation>
    <scope>NUCLEOTIDE SEQUENCE [LARGE SCALE GENOMIC DNA]</scope>
    <source>
        <strain evidence="6">Nc4</strain>
    </source>
</reference>
<dbReference type="PANTHER" id="PTHR36511:SF3">
    <property type="entry name" value="ANTITOXIN HIGA-2"/>
    <property type="match status" value="1"/>
</dbReference>
<sequence>MSNKLSGKELERFEAQRDVWQEVLESVKEIKAGGGKRRKVEPESDVVRIRLKSGLSQAQFASVLGVSKRTLEQWEQGRREPSGAAKTLLKIAERHPEVLRKVAV</sequence>
<dbReference type="EMBL" id="CP001798">
    <property type="protein sequence ID" value="ADE13445.1"/>
    <property type="molecule type" value="Genomic_DNA"/>
</dbReference>
<evidence type="ECO:0000256" key="1">
    <source>
        <dbReference type="ARBA" id="ARBA00023015"/>
    </source>
</evidence>
<dbReference type="HOGENOM" id="CLU_144725_3_0_6"/>
<keyword evidence="6" id="KW-1185">Reference proteome</keyword>
<accession>D5BUP5</accession>
<dbReference type="Gene3D" id="1.10.260.40">
    <property type="entry name" value="lambda repressor-like DNA-binding domains"/>
    <property type="match status" value="1"/>
</dbReference>
<name>D5BUP5_NITHN</name>
<evidence type="ECO:0000256" key="2">
    <source>
        <dbReference type="ARBA" id="ARBA00023125"/>
    </source>
</evidence>
<keyword evidence="1" id="KW-0805">Transcription regulation</keyword>
<dbReference type="GO" id="GO:0003677">
    <property type="term" value="F:DNA binding"/>
    <property type="evidence" value="ECO:0007669"/>
    <property type="project" value="UniProtKB-KW"/>
</dbReference>
<dbReference type="KEGG" id="nhl:Nhal_0242"/>
<keyword evidence="2" id="KW-0238">DNA-binding</keyword>
<dbReference type="RefSeq" id="WP_013031341.1">
    <property type="nucleotide sequence ID" value="NC_013960.1"/>
</dbReference>
<evidence type="ECO:0000256" key="3">
    <source>
        <dbReference type="ARBA" id="ARBA00023163"/>
    </source>
</evidence>
<dbReference type="OrthoDB" id="9799384at2"/>
<feature type="domain" description="HTH cro/C1-type" evidence="4">
    <location>
        <begin position="46"/>
        <end position="99"/>
    </location>
</feature>
<proteinExistence type="predicted"/>
<dbReference type="STRING" id="472759.Nhal_0242"/>
<dbReference type="eggNOG" id="COG2944">
    <property type="taxonomic scope" value="Bacteria"/>
</dbReference>
<organism evidence="5 6">
    <name type="scientific">Nitrosococcus halophilus (strain Nc4)</name>
    <dbReference type="NCBI Taxonomy" id="472759"/>
    <lineage>
        <taxon>Bacteria</taxon>
        <taxon>Pseudomonadati</taxon>
        <taxon>Pseudomonadota</taxon>
        <taxon>Gammaproteobacteria</taxon>
        <taxon>Chromatiales</taxon>
        <taxon>Chromatiaceae</taxon>
        <taxon>Nitrosococcus</taxon>
    </lineage>
</organism>
<dbReference type="AlphaFoldDB" id="D5BUP5"/>
<keyword evidence="3" id="KW-0804">Transcription</keyword>
<dbReference type="Pfam" id="PF01381">
    <property type="entry name" value="HTH_3"/>
    <property type="match status" value="1"/>
</dbReference>
<dbReference type="InterPro" id="IPR010982">
    <property type="entry name" value="Lambda_DNA-bd_dom_sf"/>
</dbReference>
<dbReference type="SMART" id="SM00530">
    <property type="entry name" value="HTH_XRE"/>
    <property type="match status" value="1"/>
</dbReference>
<gene>
    <name evidence="5" type="ordered locus">Nhal_0242</name>
</gene>
<evidence type="ECO:0000259" key="4">
    <source>
        <dbReference type="PROSITE" id="PS50943"/>
    </source>
</evidence>